<gene>
    <name evidence="3" type="ORF">BGW38_007607</name>
</gene>
<feature type="compositionally biased region" description="Polar residues" evidence="1">
    <location>
        <begin position="473"/>
        <end position="486"/>
    </location>
</feature>
<dbReference type="Gene3D" id="1.20.5.170">
    <property type="match status" value="1"/>
</dbReference>
<dbReference type="CDD" id="cd14688">
    <property type="entry name" value="bZIP_YAP"/>
    <property type="match status" value="1"/>
</dbReference>
<feature type="compositionally biased region" description="Basic and acidic residues" evidence="1">
    <location>
        <begin position="637"/>
        <end position="656"/>
    </location>
</feature>
<comment type="caution">
    <text evidence="3">The sequence shown here is derived from an EMBL/GenBank/DDBJ whole genome shotgun (WGS) entry which is preliminary data.</text>
</comment>
<dbReference type="AlphaFoldDB" id="A0A9P6FLJ7"/>
<feature type="compositionally biased region" description="Polar residues" evidence="1">
    <location>
        <begin position="268"/>
        <end position="284"/>
    </location>
</feature>
<feature type="compositionally biased region" description="Basic and acidic residues" evidence="1">
    <location>
        <begin position="253"/>
        <end position="264"/>
    </location>
</feature>
<dbReference type="PROSITE" id="PS00036">
    <property type="entry name" value="BZIP_BASIC"/>
    <property type="match status" value="1"/>
</dbReference>
<dbReference type="Proteomes" id="UP000780801">
    <property type="component" value="Unassembled WGS sequence"/>
</dbReference>
<feature type="compositionally biased region" description="Basic and acidic residues" evidence="1">
    <location>
        <begin position="604"/>
        <end position="621"/>
    </location>
</feature>
<feature type="compositionally biased region" description="Low complexity" evidence="1">
    <location>
        <begin position="51"/>
        <end position="61"/>
    </location>
</feature>
<dbReference type="EMBL" id="JAABOA010005031">
    <property type="protein sequence ID" value="KAF9577291.1"/>
    <property type="molecule type" value="Genomic_DNA"/>
</dbReference>
<feature type="domain" description="BZIP" evidence="2">
    <location>
        <begin position="50"/>
        <end position="65"/>
    </location>
</feature>
<dbReference type="GO" id="GO:0003700">
    <property type="term" value="F:DNA-binding transcription factor activity"/>
    <property type="evidence" value="ECO:0007669"/>
    <property type="project" value="InterPro"/>
</dbReference>
<keyword evidence="4" id="KW-1185">Reference proteome</keyword>
<sequence>MTHDAHDPASSTAKMIDENSASATAGSTSGTDTKGGSGLAGSDQGRNNSKRAAQNRAAQRAFRQRKDLYVRELERKAELLLVAESKIISLSARNRDLEAQLMAVQSTNMSPLHSPLPPSDTIGGMVGYPSKVLERDTDREWDRTRDWTRERPGHEGITAGAGAGGSFESHYHPRSLRPAIPRHSSTQHLRQAYINSSPPLTNGSMAHIPSHHVHSADQDIEMHARPHRSLHRHPSESSLNLHRTNSSFTADFGSDRHPPSDTRMDMATTLSNLRSSVTSSTTHEPQYPHSPLTPTQERVPPAYAAGSQSARGAPSGPANSPHMGQGDPAGAYDVRKKRPSDGTISWAGSEGYRNVVGEPSHPHPYHPSMRKQASWSNLSEQRRLHSIRKQPSWGSLSDYHHSPQSYTTRDGSPYHRDLYRSNGGSTVASVPEQPPTPGYGSKPHSSPVSLPPVSALSIANGRGDHGSDEGDDTMSTTPASPMQQHPQPGHRTLHHRSSNTSLVTTDDERRRPSWPENGSPAGGSYAGTSSNGRMVKTESPEIPSDPRFGNGNNAQQRGFERESYSSTSPPYAYPPQQHHSGHPAGAPSGHHEYHDYRNTQGHYRHQDSHGSDMEIVHEGHAHRPSGAEYDPSVDAYEGGRDREESRMGRLDHAEST</sequence>
<feature type="compositionally biased region" description="Polar residues" evidence="1">
    <location>
        <begin position="236"/>
        <end position="249"/>
    </location>
</feature>
<protein>
    <recommendedName>
        <fullName evidence="2">BZIP domain-containing protein</fullName>
    </recommendedName>
</protein>
<feature type="region of interest" description="Disordered" evidence="1">
    <location>
        <begin position="1"/>
        <end position="61"/>
    </location>
</feature>
<organism evidence="3 4">
    <name type="scientific">Lunasporangiospora selenospora</name>
    <dbReference type="NCBI Taxonomy" id="979761"/>
    <lineage>
        <taxon>Eukaryota</taxon>
        <taxon>Fungi</taxon>
        <taxon>Fungi incertae sedis</taxon>
        <taxon>Mucoromycota</taxon>
        <taxon>Mortierellomycotina</taxon>
        <taxon>Mortierellomycetes</taxon>
        <taxon>Mortierellales</taxon>
        <taxon>Mortierellaceae</taxon>
        <taxon>Lunasporangiospora</taxon>
    </lineage>
</organism>
<accession>A0A9P6FLJ7</accession>
<evidence type="ECO:0000313" key="3">
    <source>
        <dbReference type="EMBL" id="KAF9577291.1"/>
    </source>
</evidence>
<proteinExistence type="predicted"/>
<feature type="compositionally biased region" description="Low complexity" evidence="1">
    <location>
        <begin position="441"/>
        <end position="457"/>
    </location>
</feature>
<name>A0A9P6FLJ7_9FUNG</name>
<dbReference type="InterPro" id="IPR004827">
    <property type="entry name" value="bZIP"/>
</dbReference>
<dbReference type="SUPFAM" id="SSF57959">
    <property type="entry name" value="Leucine zipper domain"/>
    <property type="match status" value="1"/>
</dbReference>
<evidence type="ECO:0000259" key="2">
    <source>
        <dbReference type="PROSITE" id="PS00036"/>
    </source>
</evidence>
<reference evidence="3" key="1">
    <citation type="journal article" date="2020" name="Fungal Divers.">
        <title>Resolving the Mortierellaceae phylogeny through synthesis of multi-gene phylogenetics and phylogenomics.</title>
        <authorList>
            <person name="Vandepol N."/>
            <person name="Liber J."/>
            <person name="Desiro A."/>
            <person name="Na H."/>
            <person name="Kennedy M."/>
            <person name="Barry K."/>
            <person name="Grigoriev I.V."/>
            <person name="Miller A.N."/>
            <person name="O'Donnell K."/>
            <person name="Stajich J.E."/>
            <person name="Bonito G."/>
        </authorList>
    </citation>
    <scope>NUCLEOTIDE SEQUENCE</scope>
    <source>
        <strain evidence="3">KOD1015</strain>
    </source>
</reference>
<feature type="compositionally biased region" description="Low complexity" evidence="1">
    <location>
        <begin position="20"/>
        <end position="32"/>
    </location>
</feature>
<evidence type="ECO:0000256" key="1">
    <source>
        <dbReference type="SAM" id="MobiDB-lite"/>
    </source>
</evidence>
<evidence type="ECO:0000313" key="4">
    <source>
        <dbReference type="Proteomes" id="UP000780801"/>
    </source>
</evidence>
<feature type="region of interest" description="Disordered" evidence="1">
    <location>
        <begin position="225"/>
        <end position="656"/>
    </location>
</feature>
<feature type="non-terminal residue" evidence="3">
    <location>
        <position position="1"/>
    </location>
</feature>
<dbReference type="InterPro" id="IPR046347">
    <property type="entry name" value="bZIP_sf"/>
</dbReference>
<dbReference type="OrthoDB" id="2440129at2759"/>